<keyword evidence="3 6" id="KW-0378">Hydrolase</keyword>
<dbReference type="PROSITE" id="PS51462">
    <property type="entry name" value="NUDIX"/>
    <property type="match status" value="1"/>
</dbReference>
<dbReference type="NCBIfam" id="TIGR01549">
    <property type="entry name" value="HAD-SF-IA-v1"/>
    <property type="match status" value="1"/>
</dbReference>
<dbReference type="PRINTS" id="PR00413">
    <property type="entry name" value="HADHALOGNASE"/>
</dbReference>
<evidence type="ECO:0000259" key="5">
    <source>
        <dbReference type="PROSITE" id="PS51462"/>
    </source>
</evidence>
<dbReference type="GO" id="GO:0016787">
    <property type="term" value="F:hydrolase activity"/>
    <property type="evidence" value="ECO:0007669"/>
    <property type="project" value="UniProtKB-KW"/>
</dbReference>
<dbReference type="InterPro" id="IPR041492">
    <property type="entry name" value="HAD_2"/>
</dbReference>
<protein>
    <submittedName>
        <fullName evidence="6">HAD-IIIA family hydrolase</fullName>
    </submittedName>
</protein>
<dbReference type="InterPro" id="IPR036412">
    <property type="entry name" value="HAD-like_sf"/>
</dbReference>
<evidence type="ECO:0000256" key="1">
    <source>
        <dbReference type="ARBA" id="ARBA00001946"/>
    </source>
</evidence>
<gene>
    <name evidence="6" type="ORF">I5776_18000</name>
</gene>
<organism evidence="6 7">
    <name type="scientific">Heyndrickxia vini</name>
    <dbReference type="NCBI Taxonomy" id="1476025"/>
    <lineage>
        <taxon>Bacteria</taxon>
        <taxon>Bacillati</taxon>
        <taxon>Bacillota</taxon>
        <taxon>Bacilli</taxon>
        <taxon>Bacillales</taxon>
        <taxon>Bacillaceae</taxon>
        <taxon>Heyndrickxia</taxon>
    </lineage>
</organism>
<keyword evidence="4" id="KW-0460">Magnesium</keyword>
<dbReference type="InterPro" id="IPR023214">
    <property type="entry name" value="HAD_sf"/>
</dbReference>
<dbReference type="InterPro" id="IPR006439">
    <property type="entry name" value="HAD-SF_hydro_IA"/>
</dbReference>
<evidence type="ECO:0000313" key="7">
    <source>
        <dbReference type="Proteomes" id="UP000595691"/>
    </source>
</evidence>
<dbReference type="SUPFAM" id="SSF55811">
    <property type="entry name" value="Nudix"/>
    <property type="match status" value="1"/>
</dbReference>
<dbReference type="SFLD" id="SFLDS00003">
    <property type="entry name" value="Haloacid_Dehalogenase"/>
    <property type="match status" value="1"/>
</dbReference>
<dbReference type="NCBIfam" id="TIGR01509">
    <property type="entry name" value="HAD-SF-IA-v3"/>
    <property type="match status" value="1"/>
</dbReference>
<dbReference type="EMBL" id="CP065425">
    <property type="protein sequence ID" value="QQZ08891.1"/>
    <property type="molecule type" value="Genomic_DNA"/>
</dbReference>
<reference evidence="6 7" key="1">
    <citation type="submission" date="2020-11" db="EMBL/GenBank/DDBJ databases">
        <title>Taxonomic evaluation of the Bacillus sporothermodurans group of bacteria based on whole genome sequences.</title>
        <authorList>
            <person name="Fiedler G."/>
            <person name="Herbstmann A.-D."/>
            <person name="Doll E."/>
            <person name="Wenning M."/>
            <person name="Brinks E."/>
            <person name="Kabisch J."/>
            <person name="Breitenwieser F."/>
            <person name="Lappann M."/>
            <person name="Boehnlein C."/>
            <person name="Franz C."/>
        </authorList>
    </citation>
    <scope>NUCLEOTIDE SEQUENCE [LARGE SCALE GENOMIC DNA]</scope>
    <source>
        <strain evidence="6 7">JCM 19841</strain>
    </source>
</reference>
<dbReference type="PANTHER" id="PTHR46470">
    <property type="entry name" value="N-ACYLNEURAMINATE-9-PHOSPHATASE"/>
    <property type="match status" value="1"/>
</dbReference>
<dbReference type="NCBIfam" id="TIGR01662">
    <property type="entry name" value="HAD-SF-IIIA"/>
    <property type="match status" value="1"/>
</dbReference>
<dbReference type="Gene3D" id="1.10.150.520">
    <property type="match status" value="1"/>
</dbReference>
<feature type="domain" description="Nudix hydrolase" evidence="5">
    <location>
        <begin position="250"/>
        <end position="389"/>
    </location>
</feature>
<dbReference type="InterPro" id="IPR000086">
    <property type="entry name" value="NUDIX_hydrolase_dom"/>
</dbReference>
<dbReference type="SUPFAM" id="SSF56784">
    <property type="entry name" value="HAD-like"/>
    <property type="match status" value="1"/>
</dbReference>
<dbReference type="InterPro" id="IPR051400">
    <property type="entry name" value="HAD-like_hydrolase"/>
</dbReference>
<dbReference type="PROSITE" id="PS01228">
    <property type="entry name" value="COF_1"/>
    <property type="match status" value="1"/>
</dbReference>
<keyword evidence="7" id="KW-1185">Reference proteome</keyword>
<comment type="cofactor">
    <cofactor evidence="1">
        <name>Mg(2+)</name>
        <dbReference type="ChEBI" id="CHEBI:18420"/>
    </cofactor>
</comment>
<dbReference type="Pfam" id="PF00293">
    <property type="entry name" value="NUDIX"/>
    <property type="match status" value="1"/>
</dbReference>
<dbReference type="InterPro" id="IPR015797">
    <property type="entry name" value="NUDIX_hydrolase-like_dom_sf"/>
</dbReference>
<dbReference type="PANTHER" id="PTHR46470:SF2">
    <property type="entry name" value="GLYCERALDEHYDE 3-PHOSPHATE PHOSPHATASE"/>
    <property type="match status" value="1"/>
</dbReference>
<evidence type="ECO:0000256" key="3">
    <source>
        <dbReference type="ARBA" id="ARBA00022801"/>
    </source>
</evidence>
<dbReference type="SFLD" id="SFLDG01129">
    <property type="entry name" value="C1.5:_HAD__Beta-PGM__Phosphata"/>
    <property type="match status" value="1"/>
</dbReference>
<evidence type="ECO:0000256" key="4">
    <source>
        <dbReference type="ARBA" id="ARBA00022842"/>
    </source>
</evidence>
<dbReference type="Gene3D" id="3.90.79.10">
    <property type="entry name" value="Nucleoside Triphosphate Pyrophosphohydrolase"/>
    <property type="match status" value="1"/>
</dbReference>
<dbReference type="Gene3D" id="3.40.50.1000">
    <property type="entry name" value="HAD superfamily/HAD-like"/>
    <property type="match status" value="1"/>
</dbReference>
<name>A0ABX7E0Y3_9BACI</name>
<dbReference type="Proteomes" id="UP000595691">
    <property type="component" value="Chromosome"/>
</dbReference>
<accession>A0ABX7E0Y3</accession>
<dbReference type="Pfam" id="PF13419">
    <property type="entry name" value="HAD_2"/>
    <property type="match status" value="1"/>
</dbReference>
<evidence type="ECO:0000313" key="6">
    <source>
        <dbReference type="EMBL" id="QQZ08891.1"/>
    </source>
</evidence>
<keyword evidence="2" id="KW-0479">Metal-binding</keyword>
<dbReference type="CDD" id="cd04692">
    <property type="entry name" value="NUDIX_Hydrolase"/>
    <property type="match status" value="1"/>
</dbReference>
<evidence type="ECO:0000256" key="2">
    <source>
        <dbReference type="ARBA" id="ARBA00022723"/>
    </source>
</evidence>
<proteinExistence type="predicted"/>
<sequence>MIKAVLFDLDGTLLNRDLSVREFICDQYHRFYRFLGHISKEKYVSKFIELDCRGYVWKDKVYEQLVNEFNIHTITPEQLLEDYITQFKNSCVPYPNLIEMLEMLKDNNMKLGMITNGKGQFQMDNVVALGIEKYFDAILISEWEGCKKPEPQIFEKALRKLNVSASESLFVGDHPDNDVKAAENAGMKGIWKRDEYWGKIEADYIINDLSEIPIILKEAGKMESELLKIFDDKRNPIGVASREEVHKKGFWHETFQCWFVSKEEEKEYILLQKRSSQKKDYPNLLDITSAGHLLATETVQDGIREIKEEIGIDVSFNELISLGIFDYCVTREELIDKEIAHVFLYKSNHSLENFVLQEEEVSGMVKIELDAFYEFWLGKKEFVRIKGFDIDKDGNKVEINRLACKEDFVPHKNLYYETIIRWIYNAL</sequence>
<dbReference type="InterPro" id="IPR006549">
    <property type="entry name" value="HAD-SF_hydro_IIIA"/>
</dbReference>